<gene>
    <name evidence="9" type="primary">pglX</name>
    <name evidence="9" type="ORF">GJV82_17480</name>
</gene>
<evidence type="ECO:0000256" key="6">
    <source>
        <dbReference type="SAM" id="Coils"/>
    </source>
</evidence>
<accession>A0A6N7ZMI3</accession>
<evidence type="ECO:0000256" key="1">
    <source>
        <dbReference type="ARBA" id="ARBA00011900"/>
    </source>
</evidence>
<dbReference type="Pfam" id="PF07669">
    <property type="entry name" value="Eco57I"/>
    <property type="match status" value="1"/>
</dbReference>
<feature type="domain" description="Type II methyltransferase M.TaqI-like" evidence="7">
    <location>
        <begin position="283"/>
        <end position="456"/>
    </location>
</feature>
<dbReference type="PRINTS" id="PR00507">
    <property type="entry name" value="N12N6MTFRASE"/>
</dbReference>
<keyword evidence="2 9" id="KW-0489">Methyltransferase</keyword>
<dbReference type="Proteomes" id="UP000440668">
    <property type="component" value="Unassembled WGS sequence"/>
</dbReference>
<dbReference type="InterPro" id="IPR054277">
    <property type="entry name" value="DUF7008"/>
</dbReference>
<dbReference type="InterPro" id="IPR002052">
    <property type="entry name" value="DNA_methylase_N6_adenine_CS"/>
</dbReference>
<keyword evidence="4" id="KW-0949">S-adenosyl-L-methionine</keyword>
<dbReference type="InterPro" id="IPR011639">
    <property type="entry name" value="MethylTrfase_TaqI-like_dom"/>
</dbReference>
<dbReference type="PROSITE" id="PS00092">
    <property type="entry name" value="N6_MTASE"/>
    <property type="match status" value="1"/>
</dbReference>
<dbReference type="PANTHER" id="PTHR33841">
    <property type="entry name" value="DNA METHYLTRANSFERASE YEEA-RELATED"/>
    <property type="match status" value="1"/>
</dbReference>
<name>A0A6N7ZMI3_9MICO</name>
<dbReference type="GO" id="GO:0009007">
    <property type="term" value="F:site-specific DNA-methyltransferase (adenine-specific) activity"/>
    <property type="evidence" value="ECO:0007669"/>
    <property type="project" value="UniProtKB-EC"/>
</dbReference>
<evidence type="ECO:0000256" key="4">
    <source>
        <dbReference type="ARBA" id="ARBA00022691"/>
    </source>
</evidence>
<proteinExistence type="predicted"/>
<evidence type="ECO:0000256" key="5">
    <source>
        <dbReference type="ARBA" id="ARBA00047942"/>
    </source>
</evidence>
<dbReference type="InterPro" id="IPR050953">
    <property type="entry name" value="N4_N6_ade-DNA_methylase"/>
</dbReference>
<dbReference type="PANTHER" id="PTHR33841:SF1">
    <property type="entry name" value="DNA METHYLTRANSFERASE A"/>
    <property type="match status" value="1"/>
</dbReference>
<feature type="domain" description="DUF7008" evidence="8">
    <location>
        <begin position="850"/>
        <end position="1220"/>
    </location>
</feature>
<comment type="catalytic activity">
    <reaction evidence="5">
        <text>a 2'-deoxyadenosine in DNA + S-adenosyl-L-methionine = an N(6)-methyl-2'-deoxyadenosine in DNA + S-adenosyl-L-homocysteine + H(+)</text>
        <dbReference type="Rhea" id="RHEA:15197"/>
        <dbReference type="Rhea" id="RHEA-COMP:12418"/>
        <dbReference type="Rhea" id="RHEA-COMP:12419"/>
        <dbReference type="ChEBI" id="CHEBI:15378"/>
        <dbReference type="ChEBI" id="CHEBI:57856"/>
        <dbReference type="ChEBI" id="CHEBI:59789"/>
        <dbReference type="ChEBI" id="CHEBI:90615"/>
        <dbReference type="ChEBI" id="CHEBI:90616"/>
        <dbReference type="EC" id="2.1.1.72"/>
    </reaction>
</comment>
<protein>
    <recommendedName>
        <fullName evidence="1">site-specific DNA-methyltransferase (adenine-specific)</fullName>
        <ecNumber evidence="1">2.1.1.72</ecNumber>
    </recommendedName>
</protein>
<dbReference type="InterPro" id="IPR029063">
    <property type="entry name" value="SAM-dependent_MTases_sf"/>
</dbReference>
<dbReference type="NCBIfam" id="NF033451">
    <property type="entry name" value="BREX_2_MTaseX"/>
    <property type="match status" value="1"/>
</dbReference>
<dbReference type="GO" id="GO:0003676">
    <property type="term" value="F:nucleic acid binding"/>
    <property type="evidence" value="ECO:0007669"/>
    <property type="project" value="InterPro"/>
</dbReference>
<dbReference type="SUPFAM" id="SSF53335">
    <property type="entry name" value="S-adenosyl-L-methionine-dependent methyltransferases"/>
    <property type="match status" value="1"/>
</dbReference>
<comment type="caution">
    <text evidence="9">The sequence shown here is derived from an EMBL/GenBank/DDBJ whole genome shotgun (WGS) entry which is preliminary data.</text>
</comment>
<dbReference type="Gene3D" id="3.40.50.150">
    <property type="entry name" value="Vaccinia Virus protein VP39"/>
    <property type="match status" value="1"/>
</dbReference>
<evidence type="ECO:0000256" key="3">
    <source>
        <dbReference type="ARBA" id="ARBA00022679"/>
    </source>
</evidence>
<dbReference type="AlphaFoldDB" id="A0A6N7ZMI3"/>
<sequence>MINSQALLTDLKQQLKVLQADLRERAEDPASAWGQRLKQQHQRALDKGRTGYAWVTWRDGEVDQAAVAWLVATTFIRFCEDNHLLDGARDAEGRQVPTLWLAGPGERTARAVEYENEFFRAQPSANRRDWMQQAFGVLAAQPAGRALVDPNHSLVWKAPISAHAADGLAAFWRRTTPDGENVHDFTDPDLGTRFLGDLYQDLSEHAKKTYALLQTPDFVEEFILDLTLTPAIEEFGLAGLKLIDPTCGSGHFLLGAFERLNRLWAEQEPGADVRERVQKAMDSIHGVDINPFAVAIARFRLTVAGLKAAGLRSLVDAPAFEFHLAVGDSLLGEQGTQGDLDLDGLLDLGDGLNADTNEVGFQYDAEDLSEYQGILTPGQYHVVVGNPPYITVKDKALSDAYRSAYKTTAGKYALSVPFAELFFRLAIRGSADKPAGFAGQITSNSFMKREFGKKLIENLFAGADATLATENPVDLTHVIDSSGAWMPGHNFDGTPTVILVGRRRRPVAPVVRTVLGVTDDPGKRPDPENGPVWAEIVTHLNGGEFDGTYVTVTDLDRRVLSTFPWSLSGGGAGDVFEVLESMQERLRQRLSMEIGFASFPGNDEPFFLGDAWFKRDGDRQGLGRQLVLGELVRDWGIAPEEVALTPYDDEQSPLDLDESASWARHLWRFRRVLEGTTGFGGETIKDAGGAWWTWYRWVRERYMTPMSITFAEVATHNHFVLDRGGKVFKQTAPVIKLAANATEQDHLDLLGVLNSSVACFWLKQVVQKKGGDADVPWIRTYQFNATNVGKVPLPKQFPGERARVLDELSRSLEAAAPSAVLARLAASGEPVMPALTAAAAEWSRLRERLVFEQEELDWETYRLYGLIEQDMTAAVAETSRATIGPSERAFAILLARNDTDASSTAWFDYEDPRSGQRHQFPRVLEIPNDWDERYRALVRRRLDIIATNTSIRLLEKPEFKRRWATAGWDALQRQALMEAILDRLEFRDLWFDRNGQPLPRSIGELADAVRSDDFLVQCAQVLAGSPEIDLAKVLVDLLKDRPVPYLAAQRYKESGVEKYREWQRVWELQRREDAGEKVSIPVPPKYAPTDFRPGVWQHRGKLDVPKERFIAYPGVVRPGDSTPVIGWTGWNHAEQAQALAGEFQRQFGLGAEPEQLKPLVAGLVELEPWLDQWHGEIDPRFGQSPAQAIRGAVDAFAASLNVTRDELNAWRPPAPTRGRRAKAAQ</sequence>
<dbReference type="EMBL" id="WMKA01000060">
    <property type="protein sequence ID" value="MTG90711.1"/>
    <property type="molecule type" value="Genomic_DNA"/>
</dbReference>
<evidence type="ECO:0000313" key="10">
    <source>
        <dbReference type="Proteomes" id="UP000440668"/>
    </source>
</evidence>
<dbReference type="GO" id="GO:0032259">
    <property type="term" value="P:methylation"/>
    <property type="evidence" value="ECO:0007669"/>
    <property type="project" value="UniProtKB-KW"/>
</dbReference>
<organism evidence="9 10">
    <name type="scientific">Cellulosimicrobium composti</name>
    <dbReference type="NCBI Taxonomy" id="2672572"/>
    <lineage>
        <taxon>Bacteria</taxon>
        <taxon>Bacillati</taxon>
        <taxon>Actinomycetota</taxon>
        <taxon>Actinomycetes</taxon>
        <taxon>Micrococcales</taxon>
        <taxon>Promicromonosporaceae</taxon>
        <taxon>Cellulosimicrobium</taxon>
    </lineage>
</organism>
<dbReference type="GO" id="GO:0006304">
    <property type="term" value="P:DNA modification"/>
    <property type="evidence" value="ECO:0007669"/>
    <property type="project" value="InterPro"/>
</dbReference>
<reference evidence="9 10" key="1">
    <citation type="submission" date="2019-11" db="EMBL/GenBank/DDBJ databases">
        <title>Cellulosimicrobium composti sp. nov. isolated from a compost.</title>
        <authorList>
            <person name="Yang Y."/>
        </authorList>
    </citation>
    <scope>NUCLEOTIDE SEQUENCE [LARGE SCALE GENOMIC DNA]</scope>
    <source>
        <strain evidence="9 10">BIT-GX5</strain>
    </source>
</reference>
<evidence type="ECO:0000259" key="8">
    <source>
        <dbReference type="Pfam" id="PF22654"/>
    </source>
</evidence>
<evidence type="ECO:0000256" key="2">
    <source>
        <dbReference type="ARBA" id="ARBA00022603"/>
    </source>
</evidence>
<keyword evidence="3 9" id="KW-0808">Transferase</keyword>
<feature type="coiled-coil region" evidence="6">
    <location>
        <begin position="1"/>
        <end position="28"/>
    </location>
</feature>
<dbReference type="RefSeq" id="WP_155100110.1">
    <property type="nucleotide sequence ID" value="NZ_WMKA01000060.1"/>
</dbReference>
<keyword evidence="6" id="KW-0175">Coiled coil</keyword>
<evidence type="ECO:0000259" key="7">
    <source>
        <dbReference type="Pfam" id="PF07669"/>
    </source>
</evidence>
<evidence type="ECO:0000313" key="9">
    <source>
        <dbReference type="EMBL" id="MTG90711.1"/>
    </source>
</evidence>
<dbReference type="Pfam" id="PF22654">
    <property type="entry name" value="DUF7008"/>
    <property type="match status" value="1"/>
</dbReference>
<dbReference type="EC" id="2.1.1.72" evidence="1"/>